<protein>
    <submittedName>
        <fullName evidence="5">SAM-dependent DNA methyltransferase</fullName>
    </submittedName>
</protein>
<dbReference type="EMBL" id="CP073368">
    <property type="protein sequence ID" value="QUJ73876.1"/>
    <property type="molecule type" value="Genomic_DNA"/>
</dbReference>
<dbReference type="InterPro" id="IPR050953">
    <property type="entry name" value="N4_N6_ade-DNA_methylase"/>
</dbReference>
<dbReference type="InterPro" id="IPR003356">
    <property type="entry name" value="DNA_methylase_A-5"/>
</dbReference>
<keyword evidence="1 5" id="KW-0489">Methyltransferase</keyword>
<reference evidence="5" key="1">
    <citation type="submission" date="2021-04" db="EMBL/GenBank/DDBJ databases">
        <title>Complete Genome sequence and Methylome Analysis of the Haloarchaeon Haloarcula sinaiiensis.</title>
        <authorList>
            <person name="Fomenkov A."/>
            <person name="DasSarma P."/>
            <person name="DasSarma S."/>
            <person name="Roberts R.J."/>
        </authorList>
    </citation>
    <scope>NUCLEOTIDE SEQUENCE</scope>
    <source>
        <strain evidence="5">ATCC 33800</strain>
        <plasmid evidence="5">pHsi540</plasmid>
    </source>
</reference>
<evidence type="ECO:0000313" key="5">
    <source>
        <dbReference type="EMBL" id="QUJ73876.1"/>
    </source>
</evidence>
<evidence type="ECO:0000256" key="2">
    <source>
        <dbReference type="ARBA" id="ARBA00022679"/>
    </source>
</evidence>
<accession>A0A8T8KFI3</accession>
<dbReference type="AlphaFoldDB" id="A0A8T8KFI3"/>
<dbReference type="Pfam" id="PF02384">
    <property type="entry name" value="N6_Mtase"/>
    <property type="match status" value="1"/>
</dbReference>
<dbReference type="PANTHER" id="PTHR33841:SF4">
    <property type="entry name" value="RESTRICTION MODIFICATION SYSTEM DNA SPECIFICITY DOMAIN"/>
    <property type="match status" value="1"/>
</dbReference>
<feature type="region of interest" description="Disordered" evidence="3">
    <location>
        <begin position="235"/>
        <end position="279"/>
    </location>
</feature>
<dbReference type="PRINTS" id="PR00507">
    <property type="entry name" value="N12N6MTFRASE"/>
</dbReference>
<evidence type="ECO:0000256" key="1">
    <source>
        <dbReference type="ARBA" id="ARBA00022603"/>
    </source>
</evidence>
<gene>
    <name evidence="5" type="ORF">KDQ40_17980</name>
</gene>
<dbReference type="Gene3D" id="3.40.50.150">
    <property type="entry name" value="Vaccinia Virus protein VP39"/>
    <property type="match status" value="1"/>
</dbReference>
<dbReference type="SUPFAM" id="SSF53335">
    <property type="entry name" value="S-adenosyl-L-methionine-dependent methyltransferases"/>
    <property type="match status" value="1"/>
</dbReference>
<keyword evidence="2" id="KW-0808">Transferase</keyword>
<dbReference type="GO" id="GO:0032259">
    <property type="term" value="P:methylation"/>
    <property type="evidence" value="ECO:0007669"/>
    <property type="project" value="UniProtKB-KW"/>
</dbReference>
<dbReference type="OrthoDB" id="45790at2157"/>
<dbReference type="InterPro" id="IPR029063">
    <property type="entry name" value="SAM-dependent_MTases_sf"/>
</dbReference>
<proteinExistence type="predicted"/>
<dbReference type="GO" id="GO:0003677">
    <property type="term" value="F:DNA binding"/>
    <property type="evidence" value="ECO:0007669"/>
    <property type="project" value="InterPro"/>
</dbReference>
<feature type="compositionally biased region" description="Polar residues" evidence="3">
    <location>
        <begin position="239"/>
        <end position="249"/>
    </location>
</feature>
<keyword evidence="5" id="KW-0614">Plasmid</keyword>
<sequence length="279" mass="30662">MASCRLSRKMSDVNEIVATLEQIRQRGHSAHTVFRDWVNLMLFALQDRDDPYLEIVDNYRERGDMDHPDGQRSVDLFAKAFGQLQERMAATDADVLGAVYEEYGMSSDAFGQHFTPHSVCETMAEIAGVGDESDSDDRQTVLDPACGSGRTLLAAGRKQPDALFVGQDKDPLCARMTALNCCFLNLDAYVIQGDSLTVEFQRAWQTSYSSLGGSVRELDDEEVEELHEWVTDAFENTVEAENQPSPTQGTGTGSEDRTPPVATSVPSEQASLGAFEGSD</sequence>
<dbReference type="PANTHER" id="PTHR33841">
    <property type="entry name" value="DNA METHYLTRANSFERASE YEEA-RELATED"/>
    <property type="match status" value="1"/>
</dbReference>
<feature type="domain" description="DNA methylase adenine-specific" evidence="4">
    <location>
        <begin position="92"/>
        <end position="198"/>
    </location>
</feature>
<dbReference type="GO" id="GO:0008170">
    <property type="term" value="F:N-methyltransferase activity"/>
    <property type="evidence" value="ECO:0007669"/>
    <property type="project" value="InterPro"/>
</dbReference>
<name>A0A8T8KFI3_9EURY</name>
<dbReference type="Proteomes" id="UP000682967">
    <property type="component" value="Plasmid pHsi540"/>
</dbReference>
<organism evidence="5 6">
    <name type="scientific">Haloarcula marismortui ATCC 33800</name>
    <dbReference type="NCBI Taxonomy" id="662476"/>
    <lineage>
        <taxon>Archaea</taxon>
        <taxon>Methanobacteriati</taxon>
        <taxon>Methanobacteriota</taxon>
        <taxon>Stenosarchaea group</taxon>
        <taxon>Halobacteria</taxon>
        <taxon>Halobacteriales</taxon>
        <taxon>Haloarculaceae</taxon>
        <taxon>Haloarcula</taxon>
    </lineage>
</organism>
<geneLocation type="plasmid" evidence="5 6">
    <name>pHsi540</name>
</geneLocation>
<evidence type="ECO:0000259" key="4">
    <source>
        <dbReference type="Pfam" id="PF02384"/>
    </source>
</evidence>
<evidence type="ECO:0000256" key="3">
    <source>
        <dbReference type="SAM" id="MobiDB-lite"/>
    </source>
</evidence>
<dbReference type="KEGG" id="hsin:KDQ40_17980"/>
<evidence type="ECO:0000313" key="6">
    <source>
        <dbReference type="Proteomes" id="UP000682967"/>
    </source>
</evidence>